<evidence type="ECO:0000313" key="5">
    <source>
        <dbReference type="Proteomes" id="UP001497382"/>
    </source>
</evidence>
<keyword evidence="5" id="KW-1185">Reference proteome</keyword>
<dbReference type="Pfam" id="PF21948">
    <property type="entry name" value="LplA-B_cat"/>
    <property type="match status" value="1"/>
</dbReference>
<evidence type="ECO:0000256" key="1">
    <source>
        <dbReference type="ARBA" id="ARBA00005085"/>
    </source>
</evidence>
<evidence type="ECO:0000256" key="2">
    <source>
        <dbReference type="ARBA" id="ARBA00008242"/>
    </source>
</evidence>
<dbReference type="PANTHER" id="PTHR12561:SF3">
    <property type="entry name" value="LIPOYLTRANSFERASE 1, MITOCHONDRIAL"/>
    <property type="match status" value="1"/>
</dbReference>
<comment type="pathway">
    <text evidence="1">Protein modification; protein lipoylation via exogenous pathway; protein N(6)-(lipoyl)lysine from lipoate: step 2/2.</text>
</comment>
<accession>A0AAV2ASU7</accession>
<dbReference type="Gene3D" id="3.30.930.10">
    <property type="entry name" value="Bira Bifunctional Protein, Domain 2"/>
    <property type="match status" value="2"/>
</dbReference>
<dbReference type="SUPFAM" id="SSF55681">
    <property type="entry name" value="Class II aaRS and biotin synthetases"/>
    <property type="match status" value="1"/>
</dbReference>
<feature type="domain" description="BPL/LPL catalytic" evidence="3">
    <location>
        <begin position="69"/>
        <end position="242"/>
    </location>
</feature>
<organism evidence="4 5">
    <name type="scientific">Larinioides sclopetarius</name>
    <dbReference type="NCBI Taxonomy" id="280406"/>
    <lineage>
        <taxon>Eukaryota</taxon>
        <taxon>Metazoa</taxon>
        <taxon>Ecdysozoa</taxon>
        <taxon>Arthropoda</taxon>
        <taxon>Chelicerata</taxon>
        <taxon>Arachnida</taxon>
        <taxon>Araneae</taxon>
        <taxon>Araneomorphae</taxon>
        <taxon>Entelegynae</taxon>
        <taxon>Araneoidea</taxon>
        <taxon>Araneidae</taxon>
        <taxon>Larinioides</taxon>
    </lineage>
</organism>
<dbReference type="InterPro" id="IPR004562">
    <property type="entry name" value="LipoylTrfase_LipoateP_Ligase"/>
</dbReference>
<dbReference type="EMBL" id="CAXIEN010000212">
    <property type="protein sequence ID" value="CAL1287096.1"/>
    <property type="molecule type" value="Genomic_DNA"/>
</dbReference>
<dbReference type="GO" id="GO:0017118">
    <property type="term" value="F:lipoyltransferase activity"/>
    <property type="evidence" value="ECO:0007669"/>
    <property type="project" value="TreeGrafter"/>
</dbReference>
<dbReference type="GO" id="GO:0009249">
    <property type="term" value="P:protein lipoylation"/>
    <property type="evidence" value="ECO:0007669"/>
    <property type="project" value="InterPro"/>
</dbReference>
<comment type="similarity">
    <text evidence="2">Belongs to the LplA family.</text>
</comment>
<dbReference type="InterPro" id="IPR004143">
    <property type="entry name" value="BPL_LPL_catalytic"/>
</dbReference>
<dbReference type="PANTHER" id="PTHR12561">
    <property type="entry name" value="LIPOATE-PROTEIN LIGASE"/>
    <property type="match status" value="1"/>
</dbReference>
<dbReference type="PROSITE" id="PS51733">
    <property type="entry name" value="BPL_LPL_CATALYTIC"/>
    <property type="match status" value="1"/>
</dbReference>
<evidence type="ECO:0000259" key="3">
    <source>
        <dbReference type="PROSITE" id="PS51733"/>
    </source>
</evidence>
<comment type="caution">
    <text evidence="4">The sequence shown here is derived from an EMBL/GenBank/DDBJ whole genome shotgun (WGS) entry which is preliminary data.</text>
</comment>
<protein>
    <recommendedName>
        <fullName evidence="3">BPL/LPL catalytic domain-containing protein</fullName>
    </recommendedName>
</protein>
<name>A0AAV2ASU7_9ARAC</name>
<sequence length="346" mass="40288">MFSSKISKLHIINIFRCLSITSKKIEVTNVRKNSFNIDGHNSVMISQSHDIFQNLALEDWLYTNIDFSTTNFSILLMWYNRPSIVIGRHQNPWIECSVDFCEANGINIARRNSGGGTVYHDFGNLNLSFLTSRKDYNRKRNLELICESINRKWNINLNISKRHDILYNDQYKEGVESKATSSIRAEIINLKSVCSDIDILKVIEALKSYYKQMYEVQDDHVFCIHPDEDIFPGINQIQEELKSWQWRFGHTPKFSITKSFQIETKGLASSVEIIMNINKGKIESISLDPQILKDQSYDALKQCIVNNRFSFLIDNSLSAWMHYCEDKIICQIVKHNILQMILDLLR</sequence>
<dbReference type="Gene3D" id="3.30.390.50">
    <property type="entry name" value="CO dehydrogenase flavoprotein, C-terminal domain"/>
    <property type="match status" value="1"/>
</dbReference>
<dbReference type="Proteomes" id="UP001497382">
    <property type="component" value="Unassembled WGS sequence"/>
</dbReference>
<gene>
    <name evidence="4" type="ORF">LARSCL_LOCUS14622</name>
</gene>
<dbReference type="GO" id="GO:0005739">
    <property type="term" value="C:mitochondrion"/>
    <property type="evidence" value="ECO:0007669"/>
    <property type="project" value="TreeGrafter"/>
</dbReference>
<dbReference type="AlphaFoldDB" id="A0AAV2ASU7"/>
<reference evidence="4 5" key="1">
    <citation type="submission" date="2024-04" db="EMBL/GenBank/DDBJ databases">
        <authorList>
            <person name="Rising A."/>
            <person name="Reimegard J."/>
            <person name="Sonavane S."/>
            <person name="Akerstrom W."/>
            <person name="Nylinder S."/>
            <person name="Hedman E."/>
            <person name="Kallberg Y."/>
        </authorList>
    </citation>
    <scope>NUCLEOTIDE SEQUENCE [LARGE SCALE GENOMIC DNA]</scope>
</reference>
<proteinExistence type="inferred from homology"/>
<evidence type="ECO:0000313" key="4">
    <source>
        <dbReference type="EMBL" id="CAL1287096.1"/>
    </source>
</evidence>
<dbReference type="InterPro" id="IPR045864">
    <property type="entry name" value="aa-tRNA-synth_II/BPL/LPL"/>
</dbReference>